<comment type="similarity">
    <text evidence="1 4">Belongs to the enoyl-CoA hydratase/isomerase family.</text>
</comment>
<dbReference type="PANTHER" id="PTHR11941:SF169">
    <property type="entry name" value="(7AS)-7A-METHYL-1,5-DIOXO-2,3,5,6,7,7A-HEXAHYDRO-1H-INDENE-CARBOXYL-COA HYDROLASE"/>
    <property type="match status" value="1"/>
</dbReference>
<protein>
    <submittedName>
        <fullName evidence="6">Enoyl-CoA hydratase/carnithine racemase</fullName>
    </submittedName>
</protein>
<sequence length="331" mass="34437">MPEATVGGSAAKISAGEGAGPGTRGTRTRSAGVRGEADRALGSEELAEIGMRFEVDGEIATITLDRPDKRNAQTFATWSALARIGNTLPGQVRVVVVRGEGPSFSAGIDLRMFTPEGVPGQGSFASVAALDADVSGERIRQAQQGFLWLRRPDIVSIAVVQGHAIGAGFQLALSCDLRILGEDAKFCMKEPALGLVPDLTGTKPLVELVGVSRALEICLTARVVEAAEALRIGLAEQVVPVGELEAATARLASALLTTDRAAAAATKRLLRGAQGRSLEEQSAAERAEQVMRIQTMFGGHGGPGNDERTKNARTVRDQPENGPGGRAPSAG</sequence>
<feature type="region of interest" description="Disordered" evidence="5">
    <location>
        <begin position="295"/>
        <end position="331"/>
    </location>
</feature>
<comment type="caution">
    <text evidence="6">The sequence shown here is derived from an EMBL/GenBank/DDBJ whole genome shotgun (WGS) entry which is preliminary data.</text>
</comment>
<dbReference type="PROSITE" id="PS00166">
    <property type="entry name" value="ENOYL_COA_HYDRATASE"/>
    <property type="match status" value="1"/>
</dbReference>
<reference evidence="6 7" key="1">
    <citation type="submission" date="2020-08" db="EMBL/GenBank/DDBJ databases">
        <title>Sequencing the genomes of 1000 actinobacteria strains.</title>
        <authorList>
            <person name="Klenk H.-P."/>
        </authorList>
    </citation>
    <scope>NUCLEOTIDE SEQUENCE [LARGE SCALE GENOMIC DNA]</scope>
    <source>
        <strain evidence="6 7">DSM 45784</strain>
    </source>
</reference>
<dbReference type="PANTHER" id="PTHR11941">
    <property type="entry name" value="ENOYL-COA HYDRATASE-RELATED"/>
    <property type="match status" value="1"/>
</dbReference>
<evidence type="ECO:0000256" key="5">
    <source>
        <dbReference type="SAM" id="MobiDB-lite"/>
    </source>
</evidence>
<feature type="compositionally biased region" description="Basic and acidic residues" evidence="5">
    <location>
        <begin position="305"/>
        <end position="319"/>
    </location>
</feature>
<dbReference type="GO" id="GO:0016829">
    <property type="term" value="F:lyase activity"/>
    <property type="evidence" value="ECO:0007669"/>
    <property type="project" value="UniProtKB-KW"/>
</dbReference>
<evidence type="ECO:0000313" key="6">
    <source>
        <dbReference type="EMBL" id="MBB4703484.1"/>
    </source>
</evidence>
<name>A0A7W7DAX0_9ACTN</name>
<dbReference type="InterPro" id="IPR029045">
    <property type="entry name" value="ClpP/crotonase-like_dom_sf"/>
</dbReference>
<dbReference type="GO" id="GO:0006635">
    <property type="term" value="P:fatty acid beta-oxidation"/>
    <property type="evidence" value="ECO:0007669"/>
    <property type="project" value="TreeGrafter"/>
</dbReference>
<keyword evidence="7" id="KW-1185">Reference proteome</keyword>
<feature type="region of interest" description="Disordered" evidence="5">
    <location>
        <begin position="1"/>
        <end position="39"/>
    </location>
</feature>
<dbReference type="Pfam" id="PF00378">
    <property type="entry name" value="ECH_1"/>
    <property type="match status" value="1"/>
</dbReference>
<dbReference type="InterPro" id="IPR001753">
    <property type="entry name" value="Enoyl-CoA_hydra/iso"/>
</dbReference>
<dbReference type="AlphaFoldDB" id="A0A7W7DAX0"/>
<dbReference type="Gene3D" id="3.90.226.10">
    <property type="entry name" value="2-enoyl-CoA Hydratase, Chain A, domain 1"/>
    <property type="match status" value="1"/>
</dbReference>
<evidence type="ECO:0000256" key="4">
    <source>
        <dbReference type="RuleBase" id="RU003707"/>
    </source>
</evidence>
<dbReference type="InterPro" id="IPR018376">
    <property type="entry name" value="Enoyl-CoA_hyd/isom_CS"/>
</dbReference>
<evidence type="ECO:0000256" key="2">
    <source>
        <dbReference type="ARBA" id="ARBA00023098"/>
    </source>
</evidence>
<dbReference type="Proteomes" id="UP000542210">
    <property type="component" value="Unassembled WGS sequence"/>
</dbReference>
<feature type="compositionally biased region" description="Low complexity" evidence="5">
    <location>
        <begin position="24"/>
        <end position="34"/>
    </location>
</feature>
<dbReference type="EMBL" id="JACHND010000001">
    <property type="protein sequence ID" value="MBB4703484.1"/>
    <property type="molecule type" value="Genomic_DNA"/>
</dbReference>
<keyword evidence="2" id="KW-0443">Lipid metabolism</keyword>
<proteinExistence type="inferred from homology"/>
<dbReference type="SUPFAM" id="SSF52096">
    <property type="entry name" value="ClpP/crotonase"/>
    <property type="match status" value="1"/>
</dbReference>
<dbReference type="CDD" id="cd06558">
    <property type="entry name" value="crotonase-like"/>
    <property type="match status" value="1"/>
</dbReference>
<organism evidence="6 7">
    <name type="scientific">Sphaerisporangium siamense</name>
    <dbReference type="NCBI Taxonomy" id="795645"/>
    <lineage>
        <taxon>Bacteria</taxon>
        <taxon>Bacillati</taxon>
        <taxon>Actinomycetota</taxon>
        <taxon>Actinomycetes</taxon>
        <taxon>Streptosporangiales</taxon>
        <taxon>Streptosporangiaceae</taxon>
        <taxon>Sphaerisporangium</taxon>
    </lineage>
</organism>
<keyword evidence="3" id="KW-0456">Lyase</keyword>
<evidence type="ECO:0000256" key="1">
    <source>
        <dbReference type="ARBA" id="ARBA00005254"/>
    </source>
</evidence>
<gene>
    <name evidence="6" type="ORF">BJ982_005028</name>
</gene>
<accession>A0A7W7DAX0</accession>
<evidence type="ECO:0000313" key="7">
    <source>
        <dbReference type="Proteomes" id="UP000542210"/>
    </source>
</evidence>
<evidence type="ECO:0000256" key="3">
    <source>
        <dbReference type="ARBA" id="ARBA00023239"/>
    </source>
</evidence>